<keyword evidence="10" id="KW-1185">Reference proteome</keyword>
<dbReference type="InterPro" id="IPR051156">
    <property type="entry name" value="Mito/Outer_Membr_Metalloprot"/>
</dbReference>
<evidence type="ECO:0000256" key="7">
    <source>
        <dbReference type="SAM" id="Phobius"/>
    </source>
</evidence>
<evidence type="ECO:0000256" key="3">
    <source>
        <dbReference type="ARBA" id="ARBA00022723"/>
    </source>
</evidence>
<keyword evidence="5" id="KW-0862">Zinc</keyword>
<feature type="transmembrane region" description="Helical" evidence="7">
    <location>
        <begin position="57"/>
        <end position="78"/>
    </location>
</feature>
<keyword evidence="7" id="KW-0472">Membrane</keyword>
<evidence type="ECO:0000313" key="9">
    <source>
        <dbReference type="EMBL" id="GAA5816709.1"/>
    </source>
</evidence>
<protein>
    <recommendedName>
        <fullName evidence="8">Peptidase M48 domain-containing protein</fullName>
    </recommendedName>
</protein>
<feature type="domain" description="Peptidase M48" evidence="8">
    <location>
        <begin position="183"/>
        <end position="407"/>
    </location>
</feature>
<feature type="transmembrane region" description="Helical" evidence="7">
    <location>
        <begin position="12"/>
        <end position="36"/>
    </location>
</feature>
<keyword evidence="6" id="KW-0482">Metalloprotease</keyword>
<sequence length="472" mass="53525">MTSVTISKPTKVPIFPIPLFILGALKTGKLVSLVSLSSKTSLTLLPHTFRRGGKADTIAKVLAGIPLFGFTFLLAVGLDQAPNTSRLRLIYLSEEEETEIVEAEIDSLLESQSGLVAPKDSEVVMWLQTIVDNLSAAAVDDIRSPVRNYDEESKHQRSKQIQVVPTVGDAEVLVTEEEDERVDLLSIPPRRDFEINVIWDSTTVNAMCAGSRLIVYNLLIDQMEYNTTRMAVILSHEIAHSIQRHFVEQHGFASLMFMLGDITRGVFWIVTESLGPYINQVINEYISTFITMETQTTYNRRLEKEADLVGLKILAKAGYDPRVAIDVWQRMADLEVELKQENKHKEKPVVIENRALNAAKRSIPKPDEPEKYKDLEYGVREFFDSLVNSWFGSSHPPNIERIEYMQENMEEAIKLYNDALKLNGPPREFIFSEDLRHNLQVTDLDSHSLLGYMYTWVAYLSGWSASQTEIIN</sequence>
<evidence type="ECO:0000256" key="2">
    <source>
        <dbReference type="ARBA" id="ARBA00022670"/>
    </source>
</evidence>
<evidence type="ECO:0000259" key="8">
    <source>
        <dbReference type="Pfam" id="PF01435"/>
    </source>
</evidence>
<accession>A0ABP9ZC51</accession>
<dbReference type="Proteomes" id="UP001473302">
    <property type="component" value="Unassembled WGS sequence"/>
</dbReference>
<dbReference type="PANTHER" id="PTHR22726:SF18">
    <property type="entry name" value="PEPTIDASE M48 DOMAIN-CONTAINING PROTEIN"/>
    <property type="match status" value="1"/>
</dbReference>
<name>A0ABP9ZC51_9FUNG</name>
<reference evidence="9 10" key="1">
    <citation type="submission" date="2024-04" db="EMBL/GenBank/DDBJ databases">
        <title>genome sequences of Mucor flavus KT1a and Helicostylum pulchrum KT1b strains isolated from the surface of a dry-aged beef.</title>
        <authorList>
            <person name="Toyotome T."/>
            <person name="Hosono M."/>
            <person name="Torimaru M."/>
            <person name="Fukuda K."/>
            <person name="Mikami N."/>
        </authorList>
    </citation>
    <scope>NUCLEOTIDE SEQUENCE [LARGE SCALE GENOMIC DNA]</scope>
    <source>
        <strain evidence="9 10">KT1a</strain>
    </source>
</reference>
<evidence type="ECO:0000256" key="4">
    <source>
        <dbReference type="ARBA" id="ARBA00022801"/>
    </source>
</evidence>
<dbReference type="PANTHER" id="PTHR22726">
    <property type="entry name" value="METALLOENDOPEPTIDASE OMA1"/>
    <property type="match status" value="1"/>
</dbReference>
<keyword evidence="7" id="KW-1133">Transmembrane helix</keyword>
<dbReference type="EMBL" id="BAABUK010000034">
    <property type="protein sequence ID" value="GAA5816709.1"/>
    <property type="molecule type" value="Genomic_DNA"/>
</dbReference>
<gene>
    <name evidence="9" type="ORF">MFLAVUS_010241</name>
</gene>
<dbReference type="Gene3D" id="3.30.2010.10">
    <property type="entry name" value="Metalloproteases ('zincins'), catalytic domain"/>
    <property type="match status" value="1"/>
</dbReference>
<organism evidence="9 10">
    <name type="scientific">Mucor flavus</name>
    <dbReference type="NCBI Taxonomy" id="439312"/>
    <lineage>
        <taxon>Eukaryota</taxon>
        <taxon>Fungi</taxon>
        <taxon>Fungi incertae sedis</taxon>
        <taxon>Mucoromycota</taxon>
        <taxon>Mucoromycotina</taxon>
        <taxon>Mucoromycetes</taxon>
        <taxon>Mucorales</taxon>
        <taxon>Mucorineae</taxon>
        <taxon>Mucoraceae</taxon>
        <taxon>Mucor</taxon>
    </lineage>
</organism>
<dbReference type="Pfam" id="PF01435">
    <property type="entry name" value="Peptidase_M48"/>
    <property type="match status" value="1"/>
</dbReference>
<dbReference type="InterPro" id="IPR001915">
    <property type="entry name" value="Peptidase_M48"/>
</dbReference>
<keyword evidence="2" id="KW-0645">Protease</keyword>
<proteinExistence type="predicted"/>
<keyword evidence="7" id="KW-0812">Transmembrane</keyword>
<keyword evidence="3" id="KW-0479">Metal-binding</keyword>
<evidence type="ECO:0000256" key="1">
    <source>
        <dbReference type="ARBA" id="ARBA00001947"/>
    </source>
</evidence>
<evidence type="ECO:0000256" key="6">
    <source>
        <dbReference type="ARBA" id="ARBA00023049"/>
    </source>
</evidence>
<evidence type="ECO:0000256" key="5">
    <source>
        <dbReference type="ARBA" id="ARBA00022833"/>
    </source>
</evidence>
<evidence type="ECO:0000313" key="10">
    <source>
        <dbReference type="Proteomes" id="UP001473302"/>
    </source>
</evidence>
<keyword evidence="4" id="KW-0378">Hydrolase</keyword>
<comment type="cofactor">
    <cofactor evidence="1">
        <name>Zn(2+)</name>
        <dbReference type="ChEBI" id="CHEBI:29105"/>
    </cofactor>
</comment>
<comment type="caution">
    <text evidence="9">The sequence shown here is derived from an EMBL/GenBank/DDBJ whole genome shotgun (WGS) entry which is preliminary data.</text>
</comment>